<feature type="region of interest" description="Disordered" evidence="1">
    <location>
        <begin position="88"/>
        <end position="169"/>
    </location>
</feature>
<dbReference type="VEuPathDB" id="FungiDB:MAPG_11145"/>
<dbReference type="Proteomes" id="UP000011715">
    <property type="component" value="Unassembled WGS sequence"/>
</dbReference>
<dbReference type="AlphaFoldDB" id="A0A0C4EEH2"/>
<reference evidence="3" key="1">
    <citation type="submission" date="2010-05" db="EMBL/GenBank/DDBJ databases">
        <title>The Genome Sequence of Magnaporthe poae strain ATCC 64411.</title>
        <authorList>
            <consortium name="The Broad Institute Genome Sequencing Platform"/>
            <consortium name="Broad Institute Genome Sequencing Center for Infectious Disease"/>
            <person name="Ma L.-J."/>
            <person name="Dead R."/>
            <person name="Young S."/>
            <person name="Zeng Q."/>
            <person name="Koehrsen M."/>
            <person name="Alvarado L."/>
            <person name="Berlin A."/>
            <person name="Chapman S.B."/>
            <person name="Chen Z."/>
            <person name="Freedman E."/>
            <person name="Gellesch M."/>
            <person name="Goldberg J."/>
            <person name="Griggs A."/>
            <person name="Gujja S."/>
            <person name="Heilman E.R."/>
            <person name="Heiman D."/>
            <person name="Hepburn T."/>
            <person name="Howarth C."/>
            <person name="Jen D."/>
            <person name="Larson L."/>
            <person name="Mehta T."/>
            <person name="Neiman D."/>
            <person name="Pearson M."/>
            <person name="Roberts A."/>
            <person name="Saif S."/>
            <person name="Shea T."/>
            <person name="Shenoy N."/>
            <person name="Sisk P."/>
            <person name="Stolte C."/>
            <person name="Sykes S."/>
            <person name="Walk T."/>
            <person name="White J."/>
            <person name="Yandava C."/>
            <person name="Haas B."/>
            <person name="Nusbaum C."/>
            <person name="Birren B."/>
        </authorList>
    </citation>
    <scope>NUCLEOTIDE SEQUENCE</scope>
    <source>
        <strain evidence="3">ATCC 64411</strain>
    </source>
</reference>
<gene>
    <name evidence="3" type="ORF">MAPG_11145</name>
</gene>
<reference evidence="3" key="3">
    <citation type="submission" date="2011-03" db="EMBL/GenBank/DDBJ databases">
        <title>Annotation of Magnaporthe poae ATCC 64411.</title>
        <authorList>
            <person name="Ma L.-J."/>
            <person name="Dead R."/>
            <person name="Young S.K."/>
            <person name="Zeng Q."/>
            <person name="Gargeya S."/>
            <person name="Fitzgerald M."/>
            <person name="Haas B."/>
            <person name="Abouelleil A."/>
            <person name="Alvarado L."/>
            <person name="Arachchi H.M."/>
            <person name="Berlin A."/>
            <person name="Brown A."/>
            <person name="Chapman S.B."/>
            <person name="Chen Z."/>
            <person name="Dunbar C."/>
            <person name="Freedman E."/>
            <person name="Gearin G."/>
            <person name="Gellesch M."/>
            <person name="Goldberg J."/>
            <person name="Griggs A."/>
            <person name="Gujja S."/>
            <person name="Heiman D."/>
            <person name="Howarth C."/>
            <person name="Larson L."/>
            <person name="Lui A."/>
            <person name="MacDonald P.J.P."/>
            <person name="Mehta T."/>
            <person name="Montmayeur A."/>
            <person name="Murphy C."/>
            <person name="Neiman D."/>
            <person name="Pearson M."/>
            <person name="Priest M."/>
            <person name="Roberts A."/>
            <person name="Saif S."/>
            <person name="Shea T."/>
            <person name="Shenoy N."/>
            <person name="Sisk P."/>
            <person name="Stolte C."/>
            <person name="Sykes S."/>
            <person name="Yandava C."/>
            <person name="Wortman J."/>
            <person name="Nusbaum C."/>
            <person name="Birren B."/>
        </authorList>
    </citation>
    <scope>NUCLEOTIDE SEQUENCE</scope>
    <source>
        <strain evidence="3">ATCC 64411</strain>
    </source>
</reference>
<reference evidence="4" key="4">
    <citation type="journal article" date="2015" name="G3 (Bethesda)">
        <title>Genome sequences of three phytopathogenic species of the Magnaporthaceae family of fungi.</title>
        <authorList>
            <person name="Okagaki L.H."/>
            <person name="Nunes C.C."/>
            <person name="Sailsbery J."/>
            <person name="Clay B."/>
            <person name="Brown D."/>
            <person name="John T."/>
            <person name="Oh Y."/>
            <person name="Young N."/>
            <person name="Fitzgerald M."/>
            <person name="Haas B.J."/>
            <person name="Zeng Q."/>
            <person name="Young S."/>
            <person name="Adiconis X."/>
            <person name="Fan L."/>
            <person name="Levin J.Z."/>
            <person name="Mitchell T.K."/>
            <person name="Okubara P.A."/>
            <person name="Farman M.L."/>
            <person name="Kohn L.M."/>
            <person name="Birren B."/>
            <person name="Ma L.-J."/>
            <person name="Dean R.A."/>
        </authorList>
    </citation>
    <scope>NUCLEOTIDE SEQUENCE</scope>
    <source>
        <strain evidence="4">ATCC 64411 / 73-15</strain>
    </source>
</reference>
<evidence type="ECO:0000313" key="5">
    <source>
        <dbReference type="Proteomes" id="UP000011715"/>
    </source>
</evidence>
<protein>
    <submittedName>
        <fullName evidence="3 4">Uncharacterized protein</fullName>
    </submittedName>
</protein>
<evidence type="ECO:0000256" key="1">
    <source>
        <dbReference type="SAM" id="MobiDB-lite"/>
    </source>
</evidence>
<sequence length="270" mass="29497">MAMPGLLRAGISTMPAVPRSRAGAEGSGILVANNAVVSAQIKATGERTRTDALKVCGCWSVHVDGRCWEAGGQAFYRRAPTAPFAAAAPQKMTPGKEGSSVTARAKPQLRPQRDRTAKLSTSATTKTTSFAIARAGSVTRRHTEHVDHRHQRRRPNSTSTTPSVLASGRADPPVELVRPVSRRKRDLEHPTEAVALDGKLVVRAAVQSAKRPVRSDQLPRLGRIFFLFFPILRHWLTFRFGLIIALTFYAGGTFTALDLQKWRLHSFICG</sequence>
<reference evidence="4" key="5">
    <citation type="submission" date="2015-06" db="UniProtKB">
        <authorList>
            <consortium name="EnsemblFungi"/>
        </authorList>
    </citation>
    <scope>IDENTIFICATION</scope>
    <source>
        <strain evidence="4">ATCC 64411</strain>
    </source>
</reference>
<feature type="compositionally biased region" description="Basic residues" evidence="1">
    <location>
        <begin position="139"/>
        <end position="155"/>
    </location>
</feature>
<name>A0A0C4EEH2_MAGP6</name>
<reference evidence="5" key="2">
    <citation type="submission" date="2010-05" db="EMBL/GenBank/DDBJ databases">
        <title>The genome sequence of Magnaporthe poae strain ATCC 64411.</title>
        <authorList>
            <person name="Ma L.-J."/>
            <person name="Dead R."/>
            <person name="Young S."/>
            <person name="Zeng Q."/>
            <person name="Koehrsen M."/>
            <person name="Alvarado L."/>
            <person name="Berlin A."/>
            <person name="Chapman S.B."/>
            <person name="Chen Z."/>
            <person name="Freedman E."/>
            <person name="Gellesch M."/>
            <person name="Goldberg J."/>
            <person name="Griggs A."/>
            <person name="Gujja S."/>
            <person name="Heilman E.R."/>
            <person name="Heiman D."/>
            <person name="Hepburn T."/>
            <person name="Howarth C."/>
            <person name="Jen D."/>
            <person name="Larson L."/>
            <person name="Mehta T."/>
            <person name="Neiman D."/>
            <person name="Pearson M."/>
            <person name="Roberts A."/>
            <person name="Saif S."/>
            <person name="Shea T."/>
            <person name="Shenoy N."/>
            <person name="Sisk P."/>
            <person name="Stolte C."/>
            <person name="Sykes S."/>
            <person name="Walk T."/>
            <person name="White J."/>
            <person name="Yandava C."/>
            <person name="Haas B."/>
            <person name="Nusbaum C."/>
            <person name="Birren B."/>
        </authorList>
    </citation>
    <scope>NUCLEOTIDE SEQUENCE [LARGE SCALE GENOMIC DNA]</scope>
    <source>
        <strain evidence="5">ATCC 64411 / 73-15</strain>
    </source>
</reference>
<feature type="transmembrane region" description="Helical" evidence="2">
    <location>
        <begin position="224"/>
        <end position="250"/>
    </location>
</feature>
<accession>A0A0C4EEH2</accession>
<evidence type="ECO:0000256" key="2">
    <source>
        <dbReference type="SAM" id="Phobius"/>
    </source>
</evidence>
<keyword evidence="2" id="KW-0472">Membrane</keyword>
<dbReference type="EnsemblFungi" id="MAPG_11145T0">
    <property type="protein sequence ID" value="MAPG_11145T0"/>
    <property type="gene ID" value="MAPG_11145"/>
</dbReference>
<evidence type="ECO:0000313" key="4">
    <source>
        <dbReference type="EnsemblFungi" id="MAPG_11145T0"/>
    </source>
</evidence>
<dbReference type="EMBL" id="ADBL01002741">
    <property type="status" value="NOT_ANNOTATED_CDS"/>
    <property type="molecule type" value="Genomic_DNA"/>
</dbReference>
<proteinExistence type="predicted"/>
<dbReference type="EMBL" id="GL876979">
    <property type="protein sequence ID" value="KLU92199.1"/>
    <property type="molecule type" value="Genomic_DNA"/>
</dbReference>
<keyword evidence="2" id="KW-1133">Transmembrane helix</keyword>
<evidence type="ECO:0000313" key="3">
    <source>
        <dbReference type="EMBL" id="KLU92199.1"/>
    </source>
</evidence>
<keyword evidence="5" id="KW-1185">Reference proteome</keyword>
<feature type="compositionally biased region" description="Low complexity" evidence="1">
    <location>
        <begin position="118"/>
        <end position="129"/>
    </location>
</feature>
<keyword evidence="2" id="KW-0812">Transmembrane</keyword>
<organism evidence="4 5">
    <name type="scientific">Magnaporthiopsis poae (strain ATCC 64411 / 73-15)</name>
    <name type="common">Kentucky bluegrass fungus</name>
    <name type="synonym">Magnaporthe poae</name>
    <dbReference type="NCBI Taxonomy" id="644358"/>
    <lineage>
        <taxon>Eukaryota</taxon>
        <taxon>Fungi</taxon>
        <taxon>Dikarya</taxon>
        <taxon>Ascomycota</taxon>
        <taxon>Pezizomycotina</taxon>
        <taxon>Sordariomycetes</taxon>
        <taxon>Sordariomycetidae</taxon>
        <taxon>Magnaporthales</taxon>
        <taxon>Magnaporthaceae</taxon>
        <taxon>Magnaporthiopsis</taxon>
    </lineage>
</organism>